<evidence type="ECO:0000313" key="2">
    <source>
        <dbReference type="EMBL" id="MBE1507010.1"/>
    </source>
</evidence>
<proteinExistence type="predicted"/>
<dbReference type="PANTHER" id="PTHR32182:SF0">
    <property type="entry name" value="DNA REPLICATION AND REPAIR PROTEIN RECF"/>
    <property type="match status" value="1"/>
</dbReference>
<dbReference type="SUPFAM" id="SSF51306">
    <property type="entry name" value="LexA/Signal peptidase"/>
    <property type="match status" value="1"/>
</dbReference>
<keyword evidence="3" id="KW-1185">Reference proteome</keyword>
<dbReference type="RefSeq" id="WP_192730626.1">
    <property type="nucleotide sequence ID" value="NZ_BAAAVL010000015.1"/>
</dbReference>
<dbReference type="Proteomes" id="UP000620262">
    <property type="component" value="Unassembled WGS sequence"/>
</dbReference>
<dbReference type="Gene3D" id="3.40.50.300">
    <property type="entry name" value="P-loop containing nucleotide triphosphate hydrolases"/>
    <property type="match status" value="1"/>
</dbReference>
<feature type="domain" description="Rad50/SbcC-type AAA" evidence="1">
    <location>
        <begin position="125"/>
        <end position="398"/>
    </location>
</feature>
<protein>
    <recommendedName>
        <fullName evidence="1">Rad50/SbcC-type AAA domain-containing protein</fullName>
    </recommendedName>
</protein>
<reference evidence="2 3" key="1">
    <citation type="submission" date="2020-10" db="EMBL/GenBank/DDBJ databases">
        <title>Sequencing the genomes of 1000 actinobacteria strains.</title>
        <authorList>
            <person name="Klenk H.-P."/>
        </authorList>
    </citation>
    <scope>NUCLEOTIDE SEQUENCE [LARGE SCALE GENOMIC DNA]</scope>
    <source>
        <strain evidence="2 3">DSM 7307</strain>
    </source>
</reference>
<dbReference type="Pfam" id="PF13476">
    <property type="entry name" value="AAA_23"/>
    <property type="match status" value="1"/>
</dbReference>
<gene>
    <name evidence="2" type="ORF">H4W29_004191</name>
</gene>
<dbReference type="SUPFAM" id="SSF52540">
    <property type="entry name" value="P-loop containing nucleoside triphosphate hydrolases"/>
    <property type="match status" value="1"/>
</dbReference>
<evidence type="ECO:0000259" key="1">
    <source>
        <dbReference type="Pfam" id="PF13476"/>
    </source>
</evidence>
<comment type="caution">
    <text evidence="2">The sequence shown here is derived from an EMBL/GenBank/DDBJ whole genome shotgun (WGS) entry which is preliminary data.</text>
</comment>
<dbReference type="InterPro" id="IPR027417">
    <property type="entry name" value="P-loop_NTPase"/>
</dbReference>
<evidence type="ECO:0000313" key="3">
    <source>
        <dbReference type="Proteomes" id="UP000620262"/>
    </source>
</evidence>
<dbReference type="PANTHER" id="PTHR32182">
    <property type="entry name" value="DNA REPLICATION AND REPAIR PROTEIN RECF"/>
    <property type="match status" value="1"/>
</dbReference>
<dbReference type="InterPro" id="IPR036286">
    <property type="entry name" value="LexA/Signal_pep-like_sf"/>
</dbReference>
<organism evidence="2 3">
    <name type="scientific">Rhizobium viscosum</name>
    <name type="common">Arthrobacter viscosus</name>
    <dbReference type="NCBI Taxonomy" id="1673"/>
    <lineage>
        <taxon>Bacteria</taxon>
        <taxon>Pseudomonadati</taxon>
        <taxon>Pseudomonadota</taxon>
        <taxon>Alphaproteobacteria</taxon>
        <taxon>Hyphomicrobiales</taxon>
        <taxon>Rhizobiaceae</taxon>
        <taxon>Rhizobium/Agrobacterium group</taxon>
        <taxon>Rhizobium</taxon>
    </lineage>
</organism>
<accession>A0ABR9IV51</accession>
<dbReference type="EMBL" id="JADBEC010000001">
    <property type="protein sequence ID" value="MBE1507010.1"/>
    <property type="molecule type" value="Genomic_DNA"/>
</dbReference>
<dbReference type="InterPro" id="IPR038729">
    <property type="entry name" value="Rad50/SbcC_AAA"/>
</dbReference>
<sequence>MNDQSEPVRLEDYNLDEIIQLLSDGIPIHRTKEPAFRLDTEDRRKAFAFYGRNRDLWPRNKTVQAKEIESLIKALEGPPPNSASPKIAVKGSDKPIWHLKQVEAHRFGGLHKHLGPLGEDPEAFILDLGKEITLVSGFNGAGKTALLSAIMWCLTGKALRSQHVPHEVHEPMTVEWLIEEDQEQESDGRPDIEIPPIVPIPSSENLAQLGDSPKLDTRVSLLFERAETGEVCRITRSLSITGKKLVAPVVGLESLGLSALALEAGTLMPGVAAHMRFDEKSDFTQAVSQLTGLRPLEELGYRTDRLVNRLRTTEKRTTEEAQSTKKEAFKQTLKMFQDRWEEQRDLGELPKILLPGQNETIVSQEAEEDEKVEQNDPVTQNIDCQSSIAAAQTKLRELRSDLSASMETILEQRIELATKQDVDTFNRALDDAADQLQGSSLRELPSVVFLTGLSKITDEEATSALSAIQDIIKRGEALSQRLEDERQAIRWRLYARVAAWHKDHHPDKDLVNCPVCGTNLDEVPLDALLDRSVKSALDQCREADNDIGKTAAQWESDEASAFLNVLPDTLRAFADKAPQDGLLDIYRKAYVDELLASRAFSGKLQPLRKNGQIVWDIACRENPLPDAPEPADSTLPNLLSTGKLQKRLKAVARTLQLRGHRTQAKTALPALVDRFIGKIKSADDATEIGGHGTETISGSFVNAPETMPLREQIAAIRRAVQNAIPIVSLIRHLDDMELIRLQWEADKNRLSLLARAADAVEPFLEYPAVVHERVSGLIETLNTNTAEWLDRIYRSHYRGGPSYGGLKSGEEGGFGLRAEFGQMHVPAHQVMNASLLRACVWAFLFAFWEHVSKQLGGLSCMLLDDPQTHFDPINGENLAAAIPLMPKHGMRPLITSNDIRFVAAIQDKLPSRAAGSPSWTTLRLNPVSSSKLTASLSSSLEEIREKRDRWYEDENDVPKAQDFVKCVRVDIENRLWNLLATDPLVMHDPTLADLLGQLRHARNGGEKPFEEPPFERLIAHEALRNAALFYKVINKAHHRPFEITPQDAHDVNSAYENVHSVLRSCTASYARFMGRLTNDERDLLLVDAPVTPDSISMPTEKIPVIGKLAARSSSDIVAVEEDREFISLDTLGAIALYGVRGPTLGSIALAGQVVMVSLDREPIEGEPVIALYKNRIFARRFHRDKKDPSKTVLAADRSGTDRVPPVEIVSTAVTRVMPIVGVLFEALRFAGQEEALPVNSSDILSRRLMLARIVEDSAYPIVRDGDMVIIESVGDTSPAAMGKLEGRIVAVTARSGSESFGYLKRVGSEIYDGARIYENIGLNGQAVCITAGSTASRGLILERLWRVHGVLRLPPAKR</sequence>
<name>A0ABR9IV51_RHIVS</name>